<sequence>MPVIPPDLLDRIRRLEEDLRELRGRLPAQTTEPRSTTRDDEDDEPE</sequence>
<dbReference type="Proteomes" id="UP000477722">
    <property type="component" value="Unassembled WGS sequence"/>
</dbReference>
<evidence type="ECO:0000313" key="2">
    <source>
        <dbReference type="EMBL" id="NGO70631.1"/>
    </source>
</evidence>
<reference evidence="2 3" key="1">
    <citation type="submission" date="2020-02" db="EMBL/GenBank/DDBJ databases">
        <title>Whole-genome analyses of novel actinobacteria.</title>
        <authorList>
            <person name="Sahin N."/>
            <person name="Tatar D."/>
        </authorList>
    </citation>
    <scope>NUCLEOTIDE SEQUENCE [LARGE SCALE GENOMIC DNA]</scope>
    <source>
        <strain evidence="2 3">SB3404</strain>
    </source>
</reference>
<dbReference type="AlphaFoldDB" id="A0A6G4X1U5"/>
<gene>
    <name evidence="2" type="ORF">G5C65_20195</name>
</gene>
<organism evidence="2 3">
    <name type="scientific">Streptomyces boncukensis</name>
    <dbReference type="NCBI Taxonomy" id="2711219"/>
    <lineage>
        <taxon>Bacteria</taxon>
        <taxon>Bacillati</taxon>
        <taxon>Actinomycetota</taxon>
        <taxon>Actinomycetes</taxon>
        <taxon>Kitasatosporales</taxon>
        <taxon>Streptomycetaceae</taxon>
        <taxon>Streptomyces</taxon>
    </lineage>
</organism>
<dbReference type="EMBL" id="JAAKZZ010000216">
    <property type="protein sequence ID" value="NGO70631.1"/>
    <property type="molecule type" value="Genomic_DNA"/>
</dbReference>
<comment type="caution">
    <text evidence="2">The sequence shown here is derived from an EMBL/GenBank/DDBJ whole genome shotgun (WGS) entry which is preliminary data.</text>
</comment>
<evidence type="ECO:0000256" key="1">
    <source>
        <dbReference type="SAM" id="MobiDB-lite"/>
    </source>
</evidence>
<dbReference type="RefSeq" id="WP_165300292.1">
    <property type="nucleotide sequence ID" value="NZ_JAAKZZ010000216.1"/>
</dbReference>
<keyword evidence="3" id="KW-1185">Reference proteome</keyword>
<evidence type="ECO:0000313" key="3">
    <source>
        <dbReference type="Proteomes" id="UP000477722"/>
    </source>
</evidence>
<accession>A0A6G4X1U5</accession>
<proteinExistence type="predicted"/>
<name>A0A6G4X1U5_9ACTN</name>
<feature type="region of interest" description="Disordered" evidence="1">
    <location>
        <begin position="20"/>
        <end position="46"/>
    </location>
</feature>
<protein>
    <submittedName>
        <fullName evidence="2">Uncharacterized protein</fullName>
    </submittedName>
</protein>